<dbReference type="RefSeq" id="WP_344041980.1">
    <property type="nucleotide sequence ID" value="NZ_BAAAKE010000031.1"/>
</dbReference>
<dbReference type="InterPro" id="IPR003607">
    <property type="entry name" value="HD/PDEase_dom"/>
</dbReference>
<dbReference type="PROSITE" id="PS51831">
    <property type="entry name" value="HD"/>
    <property type="match status" value="1"/>
</dbReference>
<evidence type="ECO:0000313" key="3">
    <source>
        <dbReference type="Proteomes" id="UP001595833"/>
    </source>
</evidence>
<dbReference type="PANTHER" id="PTHR35569:SF1">
    <property type="entry name" value="CYANAMIDE HYDRATASE DDI2-RELATED"/>
    <property type="match status" value="1"/>
</dbReference>
<feature type="domain" description="HD" evidence="1">
    <location>
        <begin position="28"/>
        <end position="138"/>
    </location>
</feature>
<evidence type="ECO:0000259" key="1">
    <source>
        <dbReference type="PROSITE" id="PS51831"/>
    </source>
</evidence>
<dbReference type="InterPro" id="IPR006674">
    <property type="entry name" value="HD_domain"/>
</dbReference>
<dbReference type="SUPFAM" id="SSF109604">
    <property type="entry name" value="HD-domain/PDEase-like"/>
    <property type="match status" value="1"/>
</dbReference>
<dbReference type="EMBL" id="JBHSJB010000053">
    <property type="protein sequence ID" value="MFC5060259.1"/>
    <property type="molecule type" value="Genomic_DNA"/>
</dbReference>
<dbReference type="CDD" id="cd00077">
    <property type="entry name" value="HDc"/>
    <property type="match status" value="1"/>
</dbReference>
<dbReference type="Pfam" id="PF01966">
    <property type="entry name" value="HD"/>
    <property type="match status" value="1"/>
</dbReference>
<keyword evidence="3" id="KW-1185">Reference proteome</keyword>
<reference evidence="3" key="1">
    <citation type="journal article" date="2019" name="Int. J. Syst. Evol. Microbiol.">
        <title>The Global Catalogue of Microorganisms (GCM) 10K type strain sequencing project: providing services to taxonomists for standard genome sequencing and annotation.</title>
        <authorList>
            <consortium name="The Broad Institute Genomics Platform"/>
            <consortium name="The Broad Institute Genome Sequencing Center for Infectious Disease"/>
            <person name="Wu L."/>
            <person name="Ma J."/>
        </authorList>
    </citation>
    <scope>NUCLEOTIDE SEQUENCE [LARGE SCALE GENOMIC DNA]</scope>
    <source>
        <strain evidence="3">KCTC 12848</strain>
    </source>
</reference>
<accession>A0ABV9YD23</accession>
<proteinExistence type="predicted"/>
<protein>
    <submittedName>
        <fullName evidence="2">HD domain-containing protein</fullName>
    </submittedName>
</protein>
<comment type="caution">
    <text evidence="2">The sequence shown here is derived from an EMBL/GenBank/DDBJ whole genome shotgun (WGS) entry which is preliminary data.</text>
</comment>
<dbReference type="Gene3D" id="1.10.3210.10">
    <property type="entry name" value="Hypothetical protein af1432"/>
    <property type="match status" value="1"/>
</dbReference>
<evidence type="ECO:0000313" key="2">
    <source>
        <dbReference type="EMBL" id="MFC5060259.1"/>
    </source>
</evidence>
<gene>
    <name evidence="2" type="ORF">ACFPFM_41660</name>
</gene>
<organism evidence="2 3">
    <name type="scientific">Saccharothrix xinjiangensis</name>
    <dbReference type="NCBI Taxonomy" id="204798"/>
    <lineage>
        <taxon>Bacteria</taxon>
        <taxon>Bacillati</taxon>
        <taxon>Actinomycetota</taxon>
        <taxon>Actinomycetes</taxon>
        <taxon>Pseudonocardiales</taxon>
        <taxon>Pseudonocardiaceae</taxon>
        <taxon>Saccharothrix</taxon>
    </lineage>
</organism>
<dbReference type="PANTHER" id="PTHR35569">
    <property type="entry name" value="CYANAMIDE HYDRATASE DDI2-RELATED"/>
    <property type="match status" value="1"/>
</dbReference>
<sequence length="211" mass="22764">MITTPPLLAEPFARTTLDFLRASVSPAVANHSIRAYFYAEHLADRWNARQHEEYDPRALFFAAILHDLGLGDAGARRPDRFEVAGADLATEHLRDHGVDAATADRVWEAIALHTSTGIAERRGLLCRLVAAGTALDFGVDPDPGAEHVTDEVAADLHARHPRLNTSSALHAAIVGQARAVPTKAPVGSVARYLVKTDDLGAPSDIPMRWGD</sequence>
<name>A0ABV9YD23_9PSEU</name>
<dbReference type="Proteomes" id="UP001595833">
    <property type="component" value="Unassembled WGS sequence"/>
</dbReference>